<reference evidence="1" key="1">
    <citation type="submission" date="2020-08" db="EMBL/GenBank/DDBJ databases">
        <authorList>
            <person name="Cejkova D."/>
            <person name="Kubasova T."/>
            <person name="Jahodarova E."/>
            <person name="Rychlik I."/>
        </authorList>
    </citation>
    <scope>NUCLEOTIDE SEQUENCE</scope>
    <source>
        <strain evidence="1">An836</strain>
    </source>
</reference>
<dbReference type="AlphaFoldDB" id="A0A938WZ37"/>
<accession>A0A938WZ37</accession>
<organism evidence="1 2">
    <name type="scientific">Bifidobacterium pullorum subsp. saeculare</name>
    <dbReference type="NCBI Taxonomy" id="78257"/>
    <lineage>
        <taxon>Bacteria</taxon>
        <taxon>Bacillati</taxon>
        <taxon>Actinomycetota</taxon>
        <taxon>Actinomycetes</taxon>
        <taxon>Bifidobacteriales</taxon>
        <taxon>Bifidobacteriaceae</taxon>
        <taxon>Bifidobacterium</taxon>
    </lineage>
</organism>
<protein>
    <submittedName>
        <fullName evidence="1">Uncharacterized protein</fullName>
    </submittedName>
</protein>
<proteinExistence type="predicted"/>
<dbReference type="Proteomes" id="UP000718821">
    <property type="component" value="Unassembled WGS sequence"/>
</dbReference>
<dbReference type="EMBL" id="JACLYU010000019">
    <property type="protein sequence ID" value="MBM6700230.1"/>
    <property type="molecule type" value="Genomic_DNA"/>
</dbReference>
<evidence type="ECO:0000313" key="1">
    <source>
        <dbReference type="EMBL" id="MBM6700230.1"/>
    </source>
</evidence>
<gene>
    <name evidence="1" type="ORF">H7U32_07990</name>
</gene>
<keyword evidence="2" id="KW-1185">Reference proteome</keyword>
<comment type="caution">
    <text evidence="1">The sequence shown here is derived from an EMBL/GenBank/DDBJ whole genome shotgun (WGS) entry which is preliminary data.</text>
</comment>
<sequence>MERLFEYRTIGRLSEDDTANGFQKPARQLGRPFSDDALKELVRASRGYPYFIQAYGKAAWNASDSNPIPLTAVMDGEPLARKELDSGLYLSRWQRAKASGRHYLAAMAAINGDDMCQSADVAAYLGKTTKETSAARDSLIRLGLIYAPEHGKVAFTVPGMGEFITRTTPTESQTYDH</sequence>
<dbReference type="RefSeq" id="WP_204469550.1">
    <property type="nucleotide sequence ID" value="NZ_JACLYU010000019.1"/>
</dbReference>
<evidence type="ECO:0000313" key="2">
    <source>
        <dbReference type="Proteomes" id="UP000718821"/>
    </source>
</evidence>
<name>A0A938WZ37_9BIFI</name>
<reference evidence="1" key="2">
    <citation type="journal article" date="2021" name="Sci. Rep.">
        <title>The distribution of antibiotic resistance genes in chicken gut microbiota commensals.</title>
        <authorList>
            <person name="Juricova H."/>
            <person name="Matiasovicova J."/>
            <person name="Kubasova T."/>
            <person name="Cejkova D."/>
            <person name="Rychlik I."/>
        </authorList>
    </citation>
    <scope>NUCLEOTIDE SEQUENCE</scope>
    <source>
        <strain evidence="1">An836</strain>
    </source>
</reference>